<dbReference type="GO" id="GO:0055085">
    <property type="term" value="P:transmembrane transport"/>
    <property type="evidence" value="ECO:0007669"/>
    <property type="project" value="UniProtKB-ARBA"/>
</dbReference>
<evidence type="ECO:0000313" key="5">
    <source>
        <dbReference type="EMBL" id="MCF0263958.1"/>
    </source>
</evidence>
<evidence type="ECO:0000313" key="6">
    <source>
        <dbReference type="Proteomes" id="UP000887320"/>
    </source>
</evidence>
<dbReference type="CDD" id="cd01536">
    <property type="entry name" value="PBP1_ABC_sugar_binding-like"/>
    <property type="match status" value="1"/>
</dbReference>
<feature type="domain" description="Periplasmic binding protein" evidence="4">
    <location>
        <begin position="48"/>
        <end position="305"/>
    </location>
</feature>
<dbReference type="Pfam" id="PF13407">
    <property type="entry name" value="Peripla_BP_4"/>
    <property type="match status" value="1"/>
</dbReference>
<dbReference type="InterPro" id="IPR028082">
    <property type="entry name" value="Peripla_BP_I"/>
</dbReference>
<evidence type="ECO:0000259" key="4">
    <source>
        <dbReference type="Pfam" id="PF13407"/>
    </source>
</evidence>
<proteinExistence type="inferred from homology"/>
<dbReference type="PROSITE" id="PS51318">
    <property type="entry name" value="TAT"/>
    <property type="match status" value="1"/>
</dbReference>
<dbReference type="SUPFAM" id="SSF53822">
    <property type="entry name" value="Periplasmic binding protein-like I"/>
    <property type="match status" value="1"/>
</dbReference>
<comment type="subcellular location">
    <subcellularLocation>
        <location evidence="1">Cell envelope</location>
    </subcellularLocation>
</comment>
<dbReference type="PANTHER" id="PTHR46847">
    <property type="entry name" value="D-ALLOSE-BINDING PERIPLASMIC PROTEIN-RELATED"/>
    <property type="match status" value="1"/>
</dbReference>
<protein>
    <submittedName>
        <fullName evidence="5">Sugar ABC transporter substrate-binding protein</fullName>
    </submittedName>
</protein>
<dbReference type="RefSeq" id="WP_105714750.1">
    <property type="nucleotide sequence ID" value="NZ_JAHWXT010000001.1"/>
</dbReference>
<evidence type="ECO:0000256" key="2">
    <source>
        <dbReference type="ARBA" id="ARBA00007639"/>
    </source>
</evidence>
<dbReference type="PANTHER" id="PTHR46847:SF1">
    <property type="entry name" value="D-ALLOSE-BINDING PERIPLASMIC PROTEIN-RELATED"/>
    <property type="match status" value="1"/>
</dbReference>
<dbReference type="InterPro" id="IPR025997">
    <property type="entry name" value="SBP_2_dom"/>
</dbReference>
<keyword evidence="3" id="KW-0732">Signal</keyword>
<dbReference type="GO" id="GO:0030313">
    <property type="term" value="C:cell envelope"/>
    <property type="evidence" value="ECO:0007669"/>
    <property type="project" value="UniProtKB-SubCell"/>
</dbReference>
<organism evidence="5 6">
    <name type="scientific">Acinetobacter guillouiae</name>
    <name type="common">Acinetobacter genomosp. 11</name>
    <dbReference type="NCBI Taxonomy" id="106649"/>
    <lineage>
        <taxon>Bacteria</taxon>
        <taxon>Pseudomonadati</taxon>
        <taxon>Pseudomonadota</taxon>
        <taxon>Gammaproteobacteria</taxon>
        <taxon>Moraxellales</taxon>
        <taxon>Moraxellaceae</taxon>
        <taxon>Acinetobacter</taxon>
    </lineage>
</organism>
<dbReference type="EMBL" id="JAHWXT010000001">
    <property type="protein sequence ID" value="MCF0263958.1"/>
    <property type="molecule type" value="Genomic_DNA"/>
</dbReference>
<dbReference type="Proteomes" id="UP000887320">
    <property type="component" value="Unassembled WGS sequence"/>
</dbReference>
<dbReference type="PROSITE" id="PS51257">
    <property type="entry name" value="PROKAR_LIPOPROTEIN"/>
    <property type="match status" value="1"/>
</dbReference>
<dbReference type="GO" id="GO:0030246">
    <property type="term" value="F:carbohydrate binding"/>
    <property type="evidence" value="ECO:0007669"/>
    <property type="project" value="UniProtKB-ARBA"/>
</dbReference>
<dbReference type="Gene3D" id="3.40.50.2300">
    <property type="match status" value="2"/>
</dbReference>
<evidence type="ECO:0000256" key="1">
    <source>
        <dbReference type="ARBA" id="ARBA00004196"/>
    </source>
</evidence>
<reference evidence="5" key="1">
    <citation type="submission" date="2021-07" db="EMBL/GenBank/DDBJ databases">
        <authorList>
            <person name="Fernandez M."/>
            <person name="Pereira P."/>
            <person name="Torres Tejerizo G.A."/>
            <person name="Gonzalez P."/>
            <person name="Agostini E."/>
        </authorList>
    </citation>
    <scope>NUCLEOTIDE SEQUENCE</scope>
    <source>
        <strain evidence="5">SFC 500-1A</strain>
    </source>
</reference>
<comment type="similarity">
    <text evidence="2">Belongs to the bacterial solute-binding protein 2 family.</text>
</comment>
<evidence type="ECO:0000256" key="3">
    <source>
        <dbReference type="ARBA" id="ARBA00022729"/>
    </source>
</evidence>
<gene>
    <name evidence="5" type="ORF">KW868_05675</name>
</gene>
<name>A0A8X8GFF8_ACIGI</name>
<dbReference type="InterPro" id="IPR006311">
    <property type="entry name" value="TAT_signal"/>
</dbReference>
<dbReference type="AlphaFoldDB" id="A0A8X8GFF8"/>
<sequence length="369" mass="40228">MTKSNQGGITRRNLFKSAVAAGIGLSLGGGLIGCSRSTSTATRLSIPYSNKSLDYYFFVIQEEAVKRAVQANSGEFQATNANFDSTRQLEQWQSLLLSKPSAIISDSIDSQAIVSAIQRYNQQKIPVGIIDTPADGGDVAITVSFDNFQGGVIAAEEIVSRLVKKYGKPKGKVLNCFGALASVAWRLRKEGMDSVFAEYPEITYLSRPTEGQLEKMLAVTLSTLSEHPDLDAVHAPSDSPARGIATALQQRNRWKKVGEEGHVIFVTIDGEPIALKWIQEGYMDACVSQDPIAYGEIAVEMLTKHSLKNAEVPLGEYHNTKYFWEKGVIVKGKTGPTLIIPAFVINKDNASDARHWGAVAEKDWGIPYA</sequence>
<comment type="caution">
    <text evidence="5">The sequence shown here is derived from an EMBL/GenBank/DDBJ whole genome shotgun (WGS) entry which is preliminary data.</text>
</comment>
<accession>A0A8X8GFF8</accession>